<dbReference type="AlphaFoldDB" id="A0A922MDU9"/>
<sequence>MIEHNVRGDVQLILKSKTSCALGVQWVALRGPWGEARLGAAVRAHSFHEDAPDAAPAPLPLADRGDTNRLLSNKAIHFRYLATIPLCSTNTPITSVYAACSQPRLII</sequence>
<gene>
    <name evidence="2" type="ORF">HF086_006200</name>
</gene>
<reference evidence="2" key="1">
    <citation type="journal article" date="2021" name="G3 (Bethesda)">
        <title>Genome and transcriptome analysis of the beet armyworm Spodoptera exigua reveals targets for pest control. .</title>
        <authorList>
            <person name="Simon S."/>
            <person name="Breeschoten T."/>
            <person name="Jansen H.J."/>
            <person name="Dirks R.P."/>
            <person name="Schranz M.E."/>
            <person name="Ros V.I.D."/>
        </authorList>
    </citation>
    <scope>NUCLEOTIDE SEQUENCE</scope>
    <source>
        <strain evidence="2">TB_SE_WUR_2020</strain>
    </source>
</reference>
<protein>
    <submittedName>
        <fullName evidence="2">Uncharacterized protein</fullName>
    </submittedName>
</protein>
<evidence type="ECO:0000256" key="1">
    <source>
        <dbReference type="ARBA" id="ARBA00022723"/>
    </source>
</evidence>
<dbReference type="PANTHER" id="PTHR23059:SF4">
    <property type="entry name" value="ZINC FINGER TRAF-TYPE-CONTAINING PROTEIN 1"/>
    <property type="match status" value="1"/>
</dbReference>
<dbReference type="EMBL" id="JACEFF010000604">
    <property type="protein sequence ID" value="KAH9634575.1"/>
    <property type="molecule type" value="Genomic_DNA"/>
</dbReference>
<name>A0A922MDU9_SPOEX</name>
<organism evidence="2 3">
    <name type="scientific">Spodoptera exigua</name>
    <name type="common">Beet armyworm</name>
    <name type="synonym">Noctua fulgens</name>
    <dbReference type="NCBI Taxonomy" id="7107"/>
    <lineage>
        <taxon>Eukaryota</taxon>
        <taxon>Metazoa</taxon>
        <taxon>Ecdysozoa</taxon>
        <taxon>Arthropoda</taxon>
        <taxon>Hexapoda</taxon>
        <taxon>Insecta</taxon>
        <taxon>Pterygota</taxon>
        <taxon>Neoptera</taxon>
        <taxon>Endopterygota</taxon>
        <taxon>Lepidoptera</taxon>
        <taxon>Glossata</taxon>
        <taxon>Ditrysia</taxon>
        <taxon>Noctuoidea</taxon>
        <taxon>Noctuidae</taxon>
        <taxon>Amphipyrinae</taxon>
        <taxon>Spodoptera</taxon>
    </lineage>
</organism>
<proteinExistence type="predicted"/>
<comment type="caution">
    <text evidence="2">The sequence shown here is derived from an EMBL/GenBank/DDBJ whole genome shotgun (WGS) entry which is preliminary data.</text>
</comment>
<accession>A0A922MDU9</accession>
<evidence type="ECO:0000313" key="3">
    <source>
        <dbReference type="Proteomes" id="UP000814243"/>
    </source>
</evidence>
<evidence type="ECO:0000313" key="2">
    <source>
        <dbReference type="EMBL" id="KAH9634575.1"/>
    </source>
</evidence>
<dbReference type="GO" id="GO:0005634">
    <property type="term" value="C:nucleus"/>
    <property type="evidence" value="ECO:0007669"/>
    <property type="project" value="TreeGrafter"/>
</dbReference>
<dbReference type="PANTHER" id="PTHR23059">
    <property type="entry name" value="CYSTEINE AND HISTIDINE-RICH PROTEIN 1"/>
    <property type="match status" value="1"/>
</dbReference>
<keyword evidence="1" id="KW-0479">Metal-binding</keyword>
<dbReference type="Proteomes" id="UP000814243">
    <property type="component" value="Unassembled WGS sequence"/>
</dbReference>
<dbReference type="GO" id="GO:0046872">
    <property type="term" value="F:metal ion binding"/>
    <property type="evidence" value="ECO:0007669"/>
    <property type="project" value="UniProtKB-KW"/>
</dbReference>
<dbReference type="InterPro" id="IPR039338">
    <property type="entry name" value="ZFTRAF1"/>
</dbReference>